<dbReference type="PROSITE" id="PS50983">
    <property type="entry name" value="FE_B12_PBP"/>
    <property type="match status" value="1"/>
</dbReference>
<evidence type="ECO:0000313" key="5">
    <source>
        <dbReference type="Proteomes" id="UP000185746"/>
    </source>
</evidence>
<organism evidence="4 5">
    <name type="scientific">Sporosarcina ureilytica</name>
    <dbReference type="NCBI Taxonomy" id="298596"/>
    <lineage>
        <taxon>Bacteria</taxon>
        <taxon>Bacillati</taxon>
        <taxon>Bacillota</taxon>
        <taxon>Bacilli</taxon>
        <taxon>Bacillales</taxon>
        <taxon>Caryophanaceae</taxon>
        <taxon>Sporosarcina</taxon>
    </lineage>
</organism>
<dbReference type="SUPFAM" id="SSF53807">
    <property type="entry name" value="Helical backbone' metal receptor"/>
    <property type="match status" value="1"/>
</dbReference>
<evidence type="ECO:0000256" key="1">
    <source>
        <dbReference type="ARBA" id="ARBA00008814"/>
    </source>
</evidence>
<evidence type="ECO:0000256" key="2">
    <source>
        <dbReference type="ARBA" id="ARBA00022729"/>
    </source>
</evidence>
<name>A0A1D8JHF8_9BACL</name>
<keyword evidence="5" id="KW-1185">Reference proteome</keyword>
<feature type="domain" description="Fe/B12 periplasmic-binding" evidence="3">
    <location>
        <begin position="20"/>
        <end position="259"/>
    </location>
</feature>
<accession>A0A1D8JHF8</accession>
<dbReference type="Proteomes" id="UP000185746">
    <property type="component" value="Chromosome"/>
</dbReference>
<keyword evidence="2" id="KW-0732">Signal</keyword>
<comment type="similarity">
    <text evidence="1">Belongs to the bacterial solute-binding protein 8 family.</text>
</comment>
<dbReference type="RefSeq" id="WP_075528268.1">
    <property type="nucleotide sequence ID" value="NZ_CP017560.1"/>
</dbReference>
<dbReference type="InterPro" id="IPR050902">
    <property type="entry name" value="ABC_Transporter_SBP"/>
</dbReference>
<evidence type="ECO:0000259" key="3">
    <source>
        <dbReference type="PROSITE" id="PS50983"/>
    </source>
</evidence>
<dbReference type="AlphaFoldDB" id="A0A1D8JHF8"/>
<dbReference type="Pfam" id="PF01497">
    <property type="entry name" value="Peripla_BP_2"/>
    <property type="match status" value="1"/>
</dbReference>
<gene>
    <name evidence="4" type="ORF">BI350_11625</name>
</gene>
<sequence>MLEFIDHLGRKVQLASSPKRIISLCPAITATLFSLALENEIVGRTRYCIYPKNKVEKAAIVGGTKEINLNKIRDLKPDLIIAEKEENTKEIVQQLEHEFPVYVFEVQSIEKNDRMIRDIGSITNRQHEATSLIQRINEAFANLPNLHGKRVAYVIWKDPYMVVGHSTYIQSVLEAMNTVNPFKTLESRYPIVSFEDIQRAKLDYLLLATEPYAFTEKHVMELRTTLKNTVPKLIDGEMLWYGANMLEAANYLKNNFTES</sequence>
<dbReference type="InterPro" id="IPR054828">
    <property type="entry name" value="Vit_B12_bind_prot"/>
</dbReference>
<dbReference type="NCBIfam" id="NF038402">
    <property type="entry name" value="TroA_like"/>
    <property type="match status" value="1"/>
</dbReference>
<proteinExistence type="inferred from homology"/>
<evidence type="ECO:0000313" key="4">
    <source>
        <dbReference type="EMBL" id="AOV08123.1"/>
    </source>
</evidence>
<dbReference type="PANTHER" id="PTHR30535:SF35">
    <property type="entry name" value="PERIPLASMIC BINDING PROTEIN"/>
    <property type="match status" value="1"/>
</dbReference>
<reference evidence="4 5" key="1">
    <citation type="submission" date="2016-09" db="EMBL/GenBank/DDBJ databases">
        <title>Complete genome sequence of the Lysinibacillus sphaericus LMG 22257, a specie of Bacillus with ureolytic activity that can effectively biodeposit calcium carbonate.</title>
        <authorList>
            <person name="Yan W."/>
        </authorList>
    </citation>
    <scope>NUCLEOTIDE SEQUENCE [LARGE SCALE GENOMIC DNA]</scope>
    <source>
        <strain evidence="4 5">LMG 22257</strain>
    </source>
</reference>
<dbReference type="Gene3D" id="3.40.50.1980">
    <property type="entry name" value="Nitrogenase molybdenum iron protein domain"/>
    <property type="match status" value="2"/>
</dbReference>
<protein>
    <submittedName>
        <fullName evidence="4">Iron ABC transporter substrate-binding protein</fullName>
    </submittedName>
</protein>
<dbReference type="InterPro" id="IPR002491">
    <property type="entry name" value="ABC_transptr_periplasmic_BD"/>
</dbReference>
<dbReference type="EMBL" id="CP017560">
    <property type="protein sequence ID" value="AOV08123.1"/>
    <property type="molecule type" value="Genomic_DNA"/>
</dbReference>
<dbReference type="PANTHER" id="PTHR30535">
    <property type="entry name" value="VITAMIN B12-BINDING PROTEIN"/>
    <property type="match status" value="1"/>
</dbReference>
<dbReference type="KEGG" id="surl:BI350_11625"/>